<dbReference type="EC" id="4.1.1.82" evidence="6"/>
<keyword evidence="3 6" id="KW-0456">Lyase</keyword>
<organism evidence="6 7">
    <name type="scientific">Bacteroides clarus</name>
    <dbReference type="NCBI Taxonomy" id="626929"/>
    <lineage>
        <taxon>Bacteria</taxon>
        <taxon>Pseudomonadati</taxon>
        <taxon>Bacteroidota</taxon>
        <taxon>Bacteroidia</taxon>
        <taxon>Bacteroidales</taxon>
        <taxon>Bacteroidaceae</taxon>
        <taxon>Bacteroides</taxon>
    </lineage>
</organism>
<dbReference type="GO" id="GO:0033980">
    <property type="term" value="F:phosphonopyruvate decarboxylase activity"/>
    <property type="evidence" value="ECO:0007669"/>
    <property type="project" value="UniProtKB-EC"/>
</dbReference>
<dbReference type="InterPro" id="IPR029061">
    <property type="entry name" value="THDP-binding"/>
</dbReference>
<dbReference type="NCBIfam" id="TIGR03297">
    <property type="entry name" value="Ppyr-DeCO2ase"/>
    <property type="match status" value="1"/>
</dbReference>
<gene>
    <name evidence="6" type="primary">aepY</name>
    <name evidence="6" type="ORF">DWX38_08330</name>
</gene>
<dbReference type="Pfam" id="PF02775">
    <property type="entry name" value="TPP_enzyme_C"/>
    <property type="match status" value="1"/>
</dbReference>
<protein>
    <submittedName>
        <fullName evidence="6">Phosphonopyruvate decarboxylase</fullName>
        <ecNumber evidence="6">4.1.1.82</ecNumber>
    </submittedName>
</protein>
<dbReference type="Pfam" id="PF02776">
    <property type="entry name" value="TPP_enzyme_N"/>
    <property type="match status" value="1"/>
</dbReference>
<dbReference type="FunFam" id="3.40.50.970:FF:000101">
    <property type="entry name" value="Putative phosphonopyruvate decarboxylase"/>
    <property type="match status" value="1"/>
</dbReference>
<accession>A0A412N5G2</accession>
<dbReference type="InterPro" id="IPR012001">
    <property type="entry name" value="Thiamin_PyroP_enz_TPP-bd_dom"/>
</dbReference>
<dbReference type="EMBL" id="QRWP01000005">
    <property type="protein sequence ID" value="RGT33775.1"/>
    <property type="molecule type" value="Genomic_DNA"/>
</dbReference>
<evidence type="ECO:0000313" key="7">
    <source>
        <dbReference type="Proteomes" id="UP000285159"/>
    </source>
</evidence>
<evidence type="ECO:0000259" key="5">
    <source>
        <dbReference type="Pfam" id="PF02776"/>
    </source>
</evidence>
<evidence type="ECO:0000256" key="2">
    <source>
        <dbReference type="ARBA" id="ARBA00023052"/>
    </source>
</evidence>
<evidence type="ECO:0000313" key="6">
    <source>
        <dbReference type="EMBL" id="RGT33775.1"/>
    </source>
</evidence>
<dbReference type="PANTHER" id="PTHR42818">
    <property type="entry name" value="SULFOPYRUVATE DECARBOXYLASE SUBUNIT ALPHA"/>
    <property type="match status" value="1"/>
</dbReference>
<feature type="domain" description="Thiamine pyrophosphate enzyme TPP-binding" evidence="4">
    <location>
        <begin position="227"/>
        <end position="345"/>
    </location>
</feature>
<keyword evidence="1" id="KW-0210">Decarboxylase</keyword>
<dbReference type="GO" id="GO:0032923">
    <property type="term" value="P:organic phosphonate biosynthetic process"/>
    <property type="evidence" value="ECO:0007669"/>
    <property type="project" value="InterPro"/>
</dbReference>
<evidence type="ECO:0000256" key="1">
    <source>
        <dbReference type="ARBA" id="ARBA00022793"/>
    </source>
</evidence>
<keyword evidence="2" id="KW-0786">Thiamine pyrophosphate</keyword>
<keyword evidence="6" id="KW-0670">Pyruvate</keyword>
<feature type="domain" description="Thiamine pyrophosphate enzyme N-terminal TPP-binding" evidence="5">
    <location>
        <begin position="5"/>
        <end position="114"/>
    </location>
</feature>
<comment type="caution">
    <text evidence="6">The sequence shown here is derived from an EMBL/GenBank/DDBJ whole genome shotgun (WGS) entry which is preliminary data.</text>
</comment>
<dbReference type="SUPFAM" id="SSF52518">
    <property type="entry name" value="Thiamin diphosphate-binding fold (THDP-binding)"/>
    <property type="match status" value="2"/>
</dbReference>
<proteinExistence type="predicted"/>
<name>A0A412N5G2_9BACE</name>
<dbReference type="InterPro" id="IPR051818">
    <property type="entry name" value="TPP_dependent_decarboxylase"/>
</dbReference>
<sequence>MISPQYFVESLKALQIDFFTGVPDSLLKNVCAYIGDNICSTHNIIAANEGAAIGLAAGYYLSTKKIPVVYMQNSGIGNAINPLMSLTDKEVYNIPLLLLIGWRGEPSIKDEPQHIKQGKVTIPLLESMGIKYAIMSQSETELATQLQFAQDYMNTTKESFAFVIRKGTFDNYNFSQKNSADWCLSREAAIQIVASTLNKKDIIVSTTGMISRELFEYRETMCQGHERDFLTVGSMGHASQIALSIALQNRQKRIYCFDGDGSALMHMGSLAIIGTMHPNNYIHVIFNNGAHDSVGGQPTVGLNINFPKIAEGCGYEYVFSVSDKKSLCEILNRMKKMQGPILLEIKVKKGARKDLGRPTTTPIQNKEVLMDYLSME</sequence>
<dbReference type="PANTHER" id="PTHR42818:SF1">
    <property type="entry name" value="SULFOPYRUVATE DECARBOXYLASE"/>
    <property type="match status" value="1"/>
</dbReference>
<dbReference type="InterPro" id="IPR011766">
    <property type="entry name" value="TPP_enzyme_TPP-bd"/>
</dbReference>
<evidence type="ECO:0000259" key="4">
    <source>
        <dbReference type="Pfam" id="PF02775"/>
    </source>
</evidence>
<dbReference type="GO" id="GO:0030976">
    <property type="term" value="F:thiamine pyrophosphate binding"/>
    <property type="evidence" value="ECO:0007669"/>
    <property type="project" value="InterPro"/>
</dbReference>
<dbReference type="InterPro" id="IPR017684">
    <property type="entry name" value="Phosphono-pyrv_decarboxylase"/>
</dbReference>
<dbReference type="Gene3D" id="3.40.50.970">
    <property type="match status" value="2"/>
</dbReference>
<dbReference type="Proteomes" id="UP000285159">
    <property type="component" value="Unassembled WGS sequence"/>
</dbReference>
<dbReference type="CDD" id="cd07035">
    <property type="entry name" value="TPP_PYR_POX_like"/>
    <property type="match status" value="1"/>
</dbReference>
<dbReference type="AlphaFoldDB" id="A0A412N5G2"/>
<reference evidence="6 7" key="1">
    <citation type="submission" date="2018-08" db="EMBL/GenBank/DDBJ databases">
        <title>A genome reference for cultivated species of the human gut microbiota.</title>
        <authorList>
            <person name="Zou Y."/>
            <person name="Xue W."/>
            <person name="Luo G."/>
        </authorList>
    </citation>
    <scope>NUCLEOTIDE SEQUENCE [LARGE SCALE GENOMIC DNA]</scope>
    <source>
        <strain evidence="6 7">AF19-1AC</strain>
    </source>
</reference>
<dbReference type="FunFam" id="3.40.50.970:FF:000100">
    <property type="entry name" value="Putative phosphonopyruvate decarboxylase"/>
    <property type="match status" value="1"/>
</dbReference>
<evidence type="ECO:0000256" key="3">
    <source>
        <dbReference type="ARBA" id="ARBA00023239"/>
    </source>
</evidence>
<dbReference type="CDD" id="cd03371">
    <property type="entry name" value="TPP_PpyrDC"/>
    <property type="match status" value="1"/>
</dbReference>
<dbReference type="RefSeq" id="WP_117941228.1">
    <property type="nucleotide sequence ID" value="NZ_CABIZW010000001.1"/>
</dbReference>